<dbReference type="OrthoDB" id="9803968at2"/>
<evidence type="ECO:0000259" key="2">
    <source>
        <dbReference type="Pfam" id="PF13193"/>
    </source>
</evidence>
<keyword evidence="3" id="KW-0436">Ligase</keyword>
<comment type="caution">
    <text evidence="3">The sequence shown here is derived from an EMBL/GenBank/DDBJ whole genome shotgun (WGS) entry which is preliminary data.</text>
</comment>
<sequence>MTDPTRIHQLIDRAAAAHPDRPALTDWNGRELSYAALTAAIDRAQQDLRDLGMRPGDRLLIVAENAASVPVLLMAASRMDAVAVPVNARMTGPELAKIAGHTDPRLTVYLGDVSDPAAAHATAGGARPVTLAGSALQIAGPFDTTPEAPEPDTGMTAVILYTTGTTGLPKGVMLTHGNLIFGGLSSARLRGIGPEDVIHGVLPLTHVFGLTSMMCAGLSAGAHLRLHPRFSAAATLDALARDVTVLPAVPQMHAAIMTEARTRGQDRLTGPLRYVSSGAAPLDPDWKRRAEAFYGLALQNGYGMTETTAGVTITANEKGDPDPSAGVPLPGVQIALDTSVGREPGTGEVLTRGPHVMRGYFRHPQATADVLDAEGWMHTGDLGRLDAQGRLHIVGRCKELIIRGGFNVYPPEVEAALNDHPAVLQTAVIGHVRPGGDEEVLAFCQLTAPGAVSAEALAAHAAARLSAYKRPTRILLTGPLPAAATGKVLKHRLMEHFADLLADLPRT</sequence>
<dbReference type="InterPro" id="IPR045851">
    <property type="entry name" value="AMP-bd_C_sf"/>
</dbReference>
<evidence type="ECO:0000259" key="1">
    <source>
        <dbReference type="Pfam" id="PF00501"/>
    </source>
</evidence>
<dbReference type="SUPFAM" id="SSF56801">
    <property type="entry name" value="Acetyl-CoA synthetase-like"/>
    <property type="match status" value="1"/>
</dbReference>
<evidence type="ECO:0000313" key="3">
    <source>
        <dbReference type="EMBL" id="TJZ92625.1"/>
    </source>
</evidence>
<gene>
    <name evidence="3" type="ORF">FA743_07105</name>
</gene>
<dbReference type="Gene3D" id="3.40.50.12780">
    <property type="entry name" value="N-terminal domain of ligase-like"/>
    <property type="match status" value="1"/>
</dbReference>
<dbReference type="Gene3D" id="3.30.300.30">
    <property type="match status" value="1"/>
</dbReference>
<dbReference type="InterPro" id="IPR020845">
    <property type="entry name" value="AMP-binding_CS"/>
</dbReference>
<dbReference type="PANTHER" id="PTHR43201">
    <property type="entry name" value="ACYL-COA SYNTHETASE"/>
    <property type="match status" value="1"/>
</dbReference>
<dbReference type="Pfam" id="PF13193">
    <property type="entry name" value="AMP-binding_C"/>
    <property type="match status" value="1"/>
</dbReference>
<dbReference type="RefSeq" id="WP_136885173.1">
    <property type="nucleotide sequence ID" value="NZ_SUNI01000004.1"/>
</dbReference>
<dbReference type="InterPro" id="IPR025110">
    <property type="entry name" value="AMP-bd_C"/>
</dbReference>
<dbReference type="PANTHER" id="PTHR43201:SF32">
    <property type="entry name" value="2-SUCCINYLBENZOATE--COA LIGASE, CHLOROPLASTIC_PEROXISOMAL"/>
    <property type="match status" value="1"/>
</dbReference>
<feature type="domain" description="AMP-dependent synthetase/ligase" evidence="1">
    <location>
        <begin position="12"/>
        <end position="361"/>
    </location>
</feature>
<dbReference type="PROSITE" id="PS00455">
    <property type="entry name" value="AMP_BINDING"/>
    <property type="match status" value="1"/>
</dbReference>
<keyword evidence="4" id="KW-1185">Reference proteome</keyword>
<accession>A0A4U0RBU2</accession>
<reference evidence="3 4" key="1">
    <citation type="submission" date="2019-04" db="EMBL/GenBank/DDBJ databases">
        <authorList>
            <person name="Li J."/>
        </authorList>
    </citation>
    <scope>NUCLEOTIDE SEQUENCE [LARGE SCALE GENOMIC DNA]</scope>
    <source>
        <strain evidence="3 4">KCTC 42687</strain>
    </source>
</reference>
<proteinExistence type="predicted"/>
<dbReference type="InterPro" id="IPR000873">
    <property type="entry name" value="AMP-dep_synth/lig_dom"/>
</dbReference>
<dbReference type="GO" id="GO:0031956">
    <property type="term" value="F:medium-chain fatty acid-CoA ligase activity"/>
    <property type="evidence" value="ECO:0007669"/>
    <property type="project" value="TreeGrafter"/>
</dbReference>
<name>A0A4U0RBU2_9RHOB</name>
<organism evidence="3 4">
    <name type="scientific">Paracoccus gahaiensis</name>
    <dbReference type="NCBI Taxonomy" id="1706839"/>
    <lineage>
        <taxon>Bacteria</taxon>
        <taxon>Pseudomonadati</taxon>
        <taxon>Pseudomonadota</taxon>
        <taxon>Alphaproteobacteria</taxon>
        <taxon>Rhodobacterales</taxon>
        <taxon>Paracoccaceae</taxon>
        <taxon>Paracoccus</taxon>
    </lineage>
</organism>
<dbReference type="Pfam" id="PF00501">
    <property type="entry name" value="AMP-binding"/>
    <property type="match status" value="1"/>
</dbReference>
<protein>
    <submittedName>
        <fullName evidence="3">Acyl--CoA ligase</fullName>
    </submittedName>
</protein>
<feature type="domain" description="AMP-binding enzyme C-terminal" evidence="2">
    <location>
        <begin position="412"/>
        <end position="487"/>
    </location>
</feature>
<evidence type="ECO:0000313" key="4">
    <source>
        <dbReference type="Proteomes" id="UP000309747"/>
    </source>
</evidence>
<dbReference type="InterPro" id="IPR042099">
    <property type="entry name" value="ANL_N_sf"/>
</dbReference>
<dbReference type="EMBL" id="SUNI01000004">
    <property type="protein sequence ID" value="TJZ92625.1"/>
    <property type="molecule type" value="Genomic_DNA"/>
</dbReference>
<dbReference type="Proteomes" id="UP000309747">
    <property type="component" value="Unassembled WGS sequence"/>
</dbReference>
<dbReference type="GO" id="GO:0006631">
    <property type="term" value="P:fatty acid metabolic process"/>
    <property type="evidence" value="ECO:0007669"/>
    <property type="project" value="TreeGrafter"/>
</dbReference>
<dbReference type="AlphaFoldDB" id="A0A4U0RBU2"/>